<feature type="transmembrane region" description="Helical" evidence="8">
    <location>
        <begin position="425"/>
        <end position="453"/>
    </location>
</feature>
<dbReference type="GO" id="GO:0005886">
    <property type="term" value="C:plasma membrane"/>
    <property type="evidence" value="ECO:0007669"/>
    <property type="project" value="UniProtKB-SubCell"/>
</dbReference>
<dbReference type="AlphaFoldDB" id="A0A8R1Y0T7"/>
<dbReference type="Gene3D" id="1.20.1640.10">
    <property type="entry name" value="Multidrug efflux transporter AcrB transmembrane domain"/>
    <property type="match status" value="2"/>
</dbReference>
<feature type="transmembrane region" description="Helical" evidence="8">
    <location>
        <begin position="803"/>
        <end position="828"/>
    </location>
</feature>
<dbReference type="EnsemblMetazoa" id="OVOC4267.1">
    <property type="protein sequence ID" value="OVOC4267.1"/>
    <property type="gene ID" value="WBGene00241076"/>
</dbReference>
<evidence type="ECO:0000256" key="5">
    <source>
        <dbReference type="ARBA" id="ARBA00022989"/>
    </source>
</evidence>
<dbReference type="PROSITE" id="PS50156">
    <property type="entry name" value="SSD"/>
    <property type="match status" value="1"/>
</dbReference>
<feature type="transmembrane region" description="Helical" evidence="8">
    <location>
        <begin position="733"/>
        <end position="756"/>
    </location>
</feature>
<reference evidence="10" key="2">
    <citation type="submission" date="2022-06" db="UniProtKB">
        <authorList>
            <consortium name="EnsemblMetazoa"/>
        </authorList>
    </citation>
    <scope>IDENTIFICATION</scope>
</reference>
<comment type="subcellular location">
    <subcellularLocation>
        <location evidence="1">Cell membrane</location>
        <topology evidence="1">Multi-pass membrane protein</topology>
    </subcellularLocation>
</comment>
<sequence length="908" mass="102421">MRDDTVSLSKSHQSTKFTYFMNCFLERTAHVAADYPRTVISVVILLTILGSLKLLFVKPKDNLQSGYTPPNARAFNELEVFRKFNDGNDPVVVIIIVTAKDGDSVAQVPHLNEILNIVDYVGTHFPVKNFTYYRMCRNFCDVNEPIRQFRNGLLLNTARHLDRSKNDSNTNSSDDSDLIKLSFPIMQLFGRNLDLSPYFFGVEEYPSGDIDRISGTNIKYVKLVALHFRTPRPNEWTNDDALHWERLVGNYFKNEYNSSLIRPIAFSVAHTQDEIVRAGLALMPYIFVGFILMCIFAVTTVSISSAYTRQFSKIKIVYSLIGCITPLMATSTALGLLILFGLRPGSILCVTPFLILAIGVDDAFLMISAWNRIEIEMRNEIGSYKTIRERMALVLTDIGPSITITSLTNMLAFGIGIFTTPTPEIQLLCIANAVAIFLDYIFTITLFAAAMCIGGEIEMKQNNNYAKSIASVRKAPEPSMATTLLQNYCKYLSSGFTTILTLILLTIYLTKSIKCALMAKGCLTPEKLFLADSPMIEVNELHSKIIMPSYTFVTVFISEPGDLRNSSRRERMKELVSEFEAMPECKGSKFTHFWLRDYETYLESKNEEGDGSDLDDYMSTDLFKFLKWPEYESLGGFMKFDNETNRFSLTAFYVTIVYHGENQSDWTQRLKMLKTWRAIADRYKDIGASVYEEEALFTDQIDSLVATTLQTSLVILICMAMVCYIFMPDLFTVLIAISSTASICVGVFGFLTFWNIDFDPVSMASMIMSIGLSVDFPAHITFHYHRTGLNPNLKSVHERLAHSFSVIGFPLLQCSFSTVLFVLVLLLVPSYMSEVFTKAVVIVITLGTLHALIVVPAVLCALSNIYQYFLFMKNYKPSFIGTTKVADSFTTVEQLRSAFHTTTKSSIK</sequence>
<keyword evidence="6 8" id="KW-0472">Membrane</keyword>
<dbReference type="GO" id="GO:0022857">
    <property type="term" value="F:transmembrane transporter activity"/>
    <property type="evidence" value="ECO:0007669"/>
    <property type="project" value="InterPro"/>
</dbReference>
<evidence type="ECO:0000256" key="7">
    <source>
        <dbReference type="ARBA" id="ARBA00023180"/>
    </source>
</evidence>
<evidence type="ECO:0000256" key="1">
    <source>
        <dbReference type="ARBA" id="ARBA00004651"/>
    </source>
</evidence>
<dbReference type="PANTHER" id="PTHR10796">
    <property type="entry name" value="PATCHED-RELATED"/>
    <property type="match status" value="1"/>
</dbReference>
<feature type="transmembrane region" description="Helical" evidence="8">
    <location>
        <begin position="282"/>
        <end position="304"/>
    </location>
</feature>
<accession>A0A8R1Y0T7</accession>
<dbReference type="EMBL" id="CMVM020000129">
    <property type="status" value="NOT_ANNOTATED_CDS"/>
    <property type="molecule type" value="Genomic_DNA"/>
</dbReference>
<feature type="transmembrane region" description="Helical" evidence="8">
    <location>
        <begin position="840"/>
        <end position="866"/>
    </location>
</feature>
<keyword evidence="5 8" id="KW-1133">Transmembrane helix</keyword>
<dbReference type="OMA" id="TFHYHRT"/>
<feature type="transmembrane region" description="Helical" evidence="8">
    <location>
        <begin position="391"/>
        <end position="419"/>
    </location>
</feature>
<reference evidence="11" key="1">
    <citation type="submission" date="2013-10" db="EMBL/GenBank/DDBJ databases">
        <title>Genome sequencing of Onchocerca volvulus.</title>
        <authorList>
            <person name="Cotton J."/>
            <person name="Tsai J."/>
            <person name="Stanley E."/>
            <person name="Tracey A."/>
            <person name="Holroyd N."/>
            <person name="Lustigman S."/>
            <person name="Berriman M."/>
        </authorList>
    </citation>
    <scope>NUCLEOTIDE SEQUENCE</scope>
</reference>
<evidence type="ECO:0000256" key="6">
    <source>
        <dbReference type="ARBA" id="ARBA00023136"/>
    </source>
</evidence>
<dbReference type="GO" id="GO:0018996">
    <property type="term" value="P:molting cycle, collagen and cuticulin-based cuticle"/>
    <property type="evidence" value="ECO:0007669"/>
    <property type="project" value="EnsemblMetazoa"/>
</dbReference>
<dbReference type="FunFam" id="1.20.1640.10:FF:000013">
    <property type="entry name" value="PaTched Related family"/>
    <property type="match status" value="1"/>
</dbReference>
<dbReference type="Pfam" id="PF02460">
    <property type="entry name" value="Patched"/>
    <property type="match status" value="1"/>
</dbReference>
<name>A0A8R1Y0T7_ONCVO</name>
<dbReference type="PRINTS" id="PR00702">
    <property type="entry name" value="ACRIFLAVINRP"/>
</dbReference>
<comment type="similarity">
    <text evidence="2">Belongs to the patched family.</text>
</comment>
<feature type="transmembrane region" description="Helical" evidence="8">
    <location>
        <begin position="345"/>
        <end position="370"/>
    </location>
</feature>
<proteinExistence type="inferred from homology"/>
<evidence type="ECO:0000259" key="9">
    <source>
        <dbReference type="PROSITE" id="PS50156"/>
    </source>
</evidence>
<dbReference type="Proteomes" id="UP000024404">
    <property type="component" value="Unassembled WGS sequence"/>
</dbReference>
<evidence type="ECO:0000256" key="2">
    <source>
        <dbReference type="ARBA" id="ARBA00005585"/>
    </source>
</evidence>
<feature type="domain" description="SSD" evidence="9">
    <location>
        <begin position="289"/>
        <end position="453"/>
    </location>
</feature>
<organism evidence="10 11">
    <name type="scientific">Onchocerca volvulus</name>
    <dbReference type="NCBI Taxonomy" id="6282"/>
    <lineage>
        <taxon>Eukaryota</taxon>
        <taxon>Metazoa</taxon>
        <taxon>Ecdysozoa</taxon>
        <taxon>Nematoda</taxon>
        <taxon>Chromadorea</taxon>
        <taxon>Rhabditida</taxon>
        <taxon>Spirurina</taxon>
        <taxon>Spiruromorpha</taxon>
        <taxon>Filarioidea</taxon>
        <taxon>Onchocercidae</taxon>
        <taxon>Onchocerca</taxon>
    </lineage>
</organism>
<feature type="transmembrane region" description="Helical" evidence="8">
    <location>
        <begin position="488"/>
        <end position="509"/>
    </location>
</feature>
<evidence type="ECO:0000313" key="10">
    <source>
        <dbReference type="EnsemblMetazoa" id="OVOC4267.1"/>
    </source>
</evidence>
<keyword evidence="7" id="KW-0325">Glycoprotein</keyword>
<evidence type="ECO:0000256" key="3">
    <source>
        <dbReference type="ARBA" id="ARBA00022475"/>
    </source>
</evidence>
<feature type="transmembrane region" description="Helical" evidence="8">
    <location>
        <begin position="316"/>
        <end position="339"/>
    </location>
</feature>
<dbReference type="InterPro" id="IPR003392">
    <property type="entry name" value="PTHD_SSD"/>
</dbReference>
<dbReference type="InterPro" id="IPR000731">
    <property type="entry name" value="SSD"/>
</dbReference>
<dbReference type="InterPro" id="IPR001036">
    <property type="entry name" value="Acrflvin-R"/>
</dbReference>
<dbReference type="GO" id="GO:0030659">
    <property type="term" value="C:cytoplasmic vesicle membrane"/>
    <property type="evidence" value="ECO:0007669"/>
    <property type="project" value="TreeGrafter"/>
</dbReference>
<dbReference type="GO" id="GO:0006897">
    <property type="term" value="P:endocytosis"/>
    <property type="evidence" value="ECO:0007669"/>
    <property type="project" value="TreeGrafter"/>
</dbReference>
<dbReference type="SUPFAM" id="SSF82866">
    <property type="entry name" value="Multidrug efflux transporter AcrB transmembrane domain"/>
    <property type="match status" value="2"/>
</dbReference>
<keyword evidence="3" id="KW-1003">Cell membrane</keyword>
<feature type="transmembrane region" description="Helical" evidence="8">
    <location>
        <begin position="704"/>
        <end position="726"/>
    </location>
</feature>
<keyword evidence="4 8" id="KW-0812">Transmembrane</keyword>
<dbReference type="PANTHER" id="PTHR10796:SF95">
    <property type="entry name" value="SSD DOMAIN-CONTAINING PROTEIN"/>
    <property type="match status" value="1"/>
</dbReference>
<evidence type="ECO:0000256" key="8">
    <source>
        <dbReference type="SAM" id="Phobius"/>
    </source>
</evidence>
<feature type="transmembrane region" description="Helical" evidence="8">
    <location>
        <begin position="762"/>
        <end position="782"/>
    </location>
</feature>
<evidence type="ECO:0000256" key="4">
    <source>
        <dbReference type="ARBA" id="ARBA00022692"/>
    </source>
</evidence>
<evidence type="ECO:0000313" key="11">
    <source>
        <dbReference type="Proteomes" id="UP000024404"/>
    </source>
</evidence>
<dbReference type="InterPro" id="IPR051697">
    <property type="entry name" value="Patched_domain-protein"/>
</dbReference>
<keyword evidence="11" id="KW-1185">Reference proteome</keyword>
<protein>
    <submittedName>
        <fullName evidence="10">SSD domain-containing protein</fullName>
    </submittedName>
</protein>